<comment type="similarity">
    <text evidence="1">Belongs to the BolA/IbaG family.</text>
</comment>
<protein>
    <submittedName>
        <fullName evidence="3">BolA family protein</fullName>
    </submittedName>
</protein>
<dbReference type="Pfam" id="PF01722">
    <property type="entry name" value="BolA"/>
    <property type="match status" value="1"/>
</dbReference>
<dbReference type="EMBL" id="JBHSDR010000004">
    <property type="protein sequence ID" value="MFC4294849.1"/>
    <property type="molecule type" value="Genomic_DNA"/>
</dbReference>
<evidence type="ECO:0000256" key="1">
    <source>
        <dbReference type="RuleBase" id="RU003860"/>
    </source>
</evidence>
<dbReference type="RefSeq" id="WP_379538335.1">
    <property type="nucleotide sequence ID" value="NZ_JBHSDR010000004.1"/>
</dbReference>
<dbReference type="InterPro" id="IPR002634">
    <property type="entry name" value="BolA"/>
</dbReference>
<gene>
    <name evidence="3" type="ORF">ACFO0A_07205</name>
</gene>
<dbReference type="Proteomes" id="UP001595828">
    <property type="component" value="Unassembled WGS sequence"/>
</dbReference>
<accession>A0ABV8RNL2</accession>
<keyword evidence="4" id="KW-1185">Reference proteome</keyword>
<evidence type="ECO:0000313" key="3">
    <source>
        <dbReference type="EMBL" id="MFC4294849.1"/>
    </source>
</evidence>
<dbReference type="PANTHER" id="PTHR46230">
    <property type="match status" value="1"/>
</dbReference>
<organism evidence="3 4">
    <name type="scientific">Novosphingobium tardum</name>
    <dbReference type="NCBI Taxonomy" id="1538021"/>
    <lineage>
        <taxon>Bacteria</taxon>
        <taxon>Pseudomonadati</taxon>
        <taxon>Pseudomonadota</taxon>
        <taxon>Alphaproteobacteria</taxon>
        <taxon>Sphingomonadales</taxon>
        <taxon>Sphingomonadaceae</taxon>
        <taxon>Novosphingobium</taxon>
    </lineage>
</organism>
<name>A0ABV8RNL2_9SPHN</name>
<evidence type="ECO:0000256" key="2">
    <source>
        <dbReference type="SAM" id="MobiDB-lite"/>
    </source>
</evidence>
<dbReference type="SUPFAM" id="SSF82657">
    <property type="entry name" value="BolA-like"/>
    <property type="match status" value="1"/>
</dbReference>
<comment type="caution">
    <text evidence="3">The sequence shown here is derived from an EMBL/GenBank/DDBJ whole genome shotgun (WGS) entry which is preliminary data.</text>
</comment>
<dbReference type="PANTHER" id="PTHR46230:SF7">
    <property type="entry name" value="BOLA-LIKE PROTEIN 1"/>
    <property type="match status" value="1"/>
</dbReference>
<feature type="region of interest" description="Disordered" evidence="2">
    <location>
        <begin position="24"/>
        <end position="43"/>
    </location>
</feature>
<reference evidence="4" key="1">
    <citation type="journal article" date="2019" name="Int. J. Syst. Evol. Microbiol.">
        <title>The Global Catalogue of Microorganisms (GCM) 10K type strain sequencing project: providing services to taxonomists for standard genome sequencing and annotation.</title>
        <authorList>
            <consortium name="The Broad Institute Genomics Platform"/>
            <consortium name="The Broad Institute Genome Sequencing Center for Infectious Disease"/>
            <person name="Wu L."/>
            <person name="Ma J."/>
        </authorList>
    </citation>
    <scope>NUCLEOTIDE SEQUENCE [LARGE SCALE GENOMIC DNA]</scope>
    <source>
        <strain evidence="4">CGMCC 1.12989</strain>
    </source>
</reference>
<feature type="compositionally biased region" description="Basic and acidic residues" evidence="2">
    <location>
        <begin position="28"/>
        <end position="37"/>
    </location>
</feature>
<proteinExistence type="inferred from homology"/>
<dbReference type="PIRSF" id="PIRSF003113">
    <property type="entry name" value="BolA"/>
    <property type="match status" value="1"/>
</dbReference>
<evidence type="ECO:0000313" key="4">
    <source>
        <dbReference type="Proteomes" id="UP001595828"/>
    </source>
</evidence>
<dbReference type="Gene3D" id="3.30.300.90">
    <property type="entry name" value="BolA-like"/>
    <property type="match status" value="1"/>
</dbReference>
<sequence>MPETVEQEIVRRLTEAFAPTELVVNNDSARHHGHSGDDGSGESHFSVAIESAAFAGMPRLQRQRAVNAALGDLPGQRVHALAIRARAPGEAR</sequence>
<dbReference type="InterPro" id="IPR036065">
    <property type="entry name" value="BolA-like_sf"/>
</dbReference>